<proteinExistence type="predicted"/>
<evidence type="ECO:0000313" key="3">
    <source>
        <dbReference type="Proteomes" id="UP000324222"/>
    </source>
</evidence>
<keyword evidence="3" id="KW-1185">Reference proteome</keyword>
<comment type="caution">
    <text evidence="2">The sequence shown here is derived from an EMBL/GenBank/DDBJ whole genome shotgun (WGS) entry which is preliminary data.</text>
</comment>
<feature type="compositionally biased region" description="Basic and acidic residues" evidence="1">
    <location>
        <begin position="1"/>
        <end position="14"/>
    </location>
</feature>
<name>A0A5B7EHN0_PORTR</name>
<dbReference type="EMBL" id="VSRR010002671">
    <property type="protein sequence ID" value="MPC32666.1"/>
    <property type="molecule type" value="Genomic_DNA"/>
</dbReference>
<sequence length="79" mass="8417">MDAKGTRLTIEHTLKPSLSPGSTSTAARPRYHSGVSLPLPSSQHSPRLTAVHPKRLTASYHHSSAAFVPLFRSAQGEGS</sequence>
<dbReference type="AlphaFoldDB" id="A0A5B7EHN0"/>
<dbReference type="Proteomes" id="UP000324222">
    <property type="component" value="Unassembled WGS sequence"/>
</dbReference>
<evidence type="ECO:0000313" key="2">
    <source>
        <dbReference type="EMBL" id="MPC32666.1"/>
    </source>
</evidence>
<feature type="region of interest" description="Disordered" evidence="1">
    <location>
        <begin position="1"/>
        <end position="47"/>
    </location>
</feature>
<protein>
    <submittedName>
        <fullName evidence="2">Uncharacterized protein</fullName>
    </submittedName>
</protein>
<accession>A0A5B7EHN0</accession>
<gene>
    <name evidence="2" type="ORF">E2C01_025991</name>
</gene>
<reference evidence="2 3" key="1">
    <citation type="submission" date="2019-05" db="EMBL/GenBank/DDBJ databases">
        <title>Another draft genome of Portunus trituberculatus and its Hox gene families provides insights of decapod evolution.</title>
        <authorList>
            <person name="Jeong J.-H."/>
            <person name="Song I."/>
            <person name="Kim S."/>
            <person name="Choi T."/>
            <person name="Kim D."/>
            <person name="Ryu S."/>
            <person name="Kim W."/>
        </authorList>
    </citation>
    <scope>NUCLEOTIDE SEQUENCE [LARGE SCALE GENOMIC DNA]</scope>
    <source>
        <tissue evidence="2">Muscle</tissue>
    </source>
</reference>
<organism evidence="2 3">
    <name type="scientific">Portunus trituberculatus</name>
    <name type="common">Swimming crab</name>
    <name type="synonym">Neptunus trituberculatus</name>
    <dbReference type="NCBI Taxonomy" id="210409"/>
    <lineage>
        <taxon>Eukaryota</taxon>
        <taxon>Metazoa</taxon>
        <taxon>Ecdysozoa</taxon>
        <taxon>Arthropoda</taxon>
        <taxon>Crustacea</taxon>
        <taxon>Multicrustacea</taxon>
        <taxon>Malacostraca</taxon>
        <taxon>Eumalacostraca</taxon>
        <taxon>Eucarida</taxon>
        <taxon>Decapoda</taxon>
        <taxon>Pleocyemata</taxon>
        <taxon>Brachyura</taxon>
        <taxon>Eubrachyura</taxon>
        <taxon>Portunoidea</taxon>
        <taxon>Portunidae</taxon>
        <taxon>Portuninae</taxon>
        <taxon>Portunus</taxon>
    </lineage>
</organism>
<evidence type="ECO:0000256" key="1">
    <source>
        <dbReference type="SAM" id="MobiDB-lite"/>
    </source>
</evidence>